<evidence type="ECO:0000256" key="2">
    <source>
        <dbReference type="ARBA" id="ARBA00022574"/>
    </source>
</evidence>
<evidence type="ECO:0000313" key="9">
    <source>
        <dbReference type="Proteomes" id="UP001165740"/>
    </source>
</evidence>
<feature type="region of interest" description="Disordered" evidence="7">
    <location>
        <begin position="905"/>
        <end position="954"/>
    </location>
</feature>
<protein>
    <submittedName>
        <fullName evidence="10">WD repeat and HMG-box DNA-binding protein 1-like isoform X1</fullName>
    </submittedName>
</protein>
<accession>A0A9W2ZVR0</accession>
<dbReference type="GO" id="GO:0006281">
    <property type="term" value="P:DNA repair"/>
    <property type="evidence" value="ECO:0007669"/>
    <property type="project" value="TreeGrafter"/>
</dbReference>
<dbReference type="GO" id="GO:0003682">
    <property type="term" value="F:chromatin binding"/>
    <property type="evidence" value="ECO:0007669"/>
    <property type="project" value="TreeGrafter"/>
</dbReference>
<dbReference type="CDD" id="cd21993">
    <property type="entry name" value="HMG-box_WDHD1"/>
    <property type="match status" value="1"/>
</dbReference>
<feature type="repeat" description="WD" evidence="5">
    <location>
        <begin position="5"/>
        <end position="46"/>
    </location>
</feature>
<dbReference type="PROSITE" id="PS50082">
    <property type="entry name" value="WD_REPEATS_2"/>
    <property type="match status" value="2"/>
</dbReference>
<dbReference type="InterPro" id="IPR048591">
    <property type="entry name" value="WDHD1/CFT4_hel"/>
</dbReference>
<dbReference type="PROSITE" id="PS50294">
    <property type="entry name" value="WD_REPEATS_REGION"/>
    <property type="match status" value="1"/>
</dbReference>
<dbReference type="GeneID" id="106079003"/>
<evidence type="ECO:0000256" key="6">
    <source>
        <dbReference type="PROSITE-ProRule" id="PRU00267"/>
    </source>
</evidence>
<evidence type="ECO:0000313" key="10">
    <source>
        <dbReference type="RefSeq" id="XP_055879045.1"/>
    </source>
</evidence>
<feature type="compositionally biased region" description="Polar residues" evidence="7">
    <location>
        <begin position="798"/>
        <end position="811"/>
    </location>
</feature>
<evidence type="ECO:0000256" key="1">
    <source>
        <dbReference type="ARBA" id="ARBA00004123"/>
    </source>
</evidence>
<dbReference type="RefSeq" id="XP_055879045.1">
    <property type="nucleotide sequence ID" value="XM_056023070.1"/>
</dbReference>
<dbReference type="Pfam" id="PF20946">
    <property type="entry name" value="Ctf4_C"/>
    <property type="match status" value="1"/>
</dbReference>
<dbReference type="InterPro" id="IPR055339">
    <property type="entry name" value="HMG-box_WDHD1"/>
</dbReference>
<feature type="compositionally biased region" description="Basic and acidic residues" evidence="7">
    <location>
        <begin position="924"/>
        <end position="938"/>
    </location>
</feature>
<reference evidence="10" key="1">
    <citation type="submission" date="2025-08" db="UniProtKB">
        <authorList>
            <consortium name="RefSeq"/>
        </authorList>
    </citation>
    <scope>IDENTIFICATION</scope>
</reference>
<dbReference type="Pfam" id="PF24815">
    <property type="entry name" value="HMG_WDHD1"/>
    <property type="match status" value="1"/>
</dbReference>
<evidence type="ECO:0000256" key="5">
    <source>
        <dbReference type="PROSITE-ProRule" id="PRU00221"/>
    </source>
</evidence>
<feature type="compositionally biased region" description="Polar residues" evidence="7">
    <location>
        <begin position="940"/>
        <end position="951"/>
    </location>
</feature>
<dbReference type="PROSITE" id="PS50118">
    <property type="entry name" value="HMG_BOX_2"/>
    <property type="match status" value="1"/>
</dbReference>
<dbReference type="SUPFAM" id="SSF101898">
    <property type="entry name" value="NHL repeat"/>
    <property type="match status" value="1"/>
</dbReference>
<feature type="domain" description="HMG box" evidence="8">
    <location>
        <begin position="956"/>
        <end position="1010"/>
    </location>
</feature>
<name>A0A9W2ZVR0_BIOGL</name>
<dbReference type="InterPro" id="IPR022100">
    <property type="entry name" value="WDHD1/CFT4_beta-prop_2nd"/>
</dbReference>
<feature type="repeat" description="WD" evidence="5">
    <location>
        <begin position="128"/>
        <end position="169"/>
    </location>
</feature>
<evidence type="ECO:0000256" key="3">
    <source>
        <dbReference type="ARBA" id="ARBA00022737"/>
    </source>
</evidence>
<dbReference type="InterPro" id="IPR009071">
    <property type="entry name" value="HMG_box_dom"/>
</dbReference>
<dbReference type="GO" id="GO:0043596">
    <property type="term" value="C:nuclear replication fork"/>
    <property type="evidence" value="ECO:0007669"/>
    <property type="project" value="TreeGrafter"/>
</dbReference>
<dbReference type="Proteomes" id="UP001165740">
    <property type="component" value="Chromosome 3"/>
</dbReference>
<dbReference type="AlphaFoldDB" id="A0A9W2ZVR0"/>
<dbReference type="InterPro" id="IPR057646">
    <property type="entry name" value="WD40_WDHD1_1st"/>
</dbReference>
<dbReference type="SMART" id="SM00320">
    <property type="entry name" value="WD40"/>
    <property type="match status" value="5"/>
</dbReference>
<keyword evidence="4 6" id="KW-0539">Nucleus</keyword>
<dbReference type="InterPro" id="IPR015943">
    <property type="entry name" value="WD40/YVTN_repeat-like_dom_sf"/>
</dbReference>
<dbReference type="Pfam" id="PF12341">
    <property type="entry name" value="Mcl1_mid"/>
    <property type="match status" value="1"/>
</dbReference>
<comment type="subcellular location">
    <subcellularLocation>
        <location evidence="1">Nucleus</location>
    </subcellularLocation>
</comment>
<dbReference type="GO" id="GO:0000278">
    <property type="term" value="P:mitotic cell cycle"/>
    <property type="evidence" value="ECO:0007669"/>
    <property type="project" value="TreeGrafter"/>
</dbReference>
<dbReference type="OMA" id="RYAHTNG"/>
<dbReference type="PANTHER" id="PTHR19932">
    <property type="entry name" value="WD REPEAT AND HMG-BOX DNA BINDING PROTEIN"/>
    <property type="match status" value="1"/>
</dbReference>
<dbReference type="SUPFAM" id="SSF47095">
    <property type="entry name" value="HMG-box"/>
    <property type="match status" value="1"/>
</dbReference>
<dbReference type="PANTHER" id="PTHR19932:SF10">
    <property type="entry name" value="WD REPEAT AND HMG-BOX DNA-BINDING PROTEIN 1"/>
    <property type="match status" value="1"/>
</dbReference>
<feature type="DNA-binding region" description="HMG box" evidence="6">
    <location>
        <begin position="956"/>
        <end position="1010"/>
    </location>
</feature>
<evidence type="ECO:0000256" key="7">
    <source>
        <dbReference type="SAM" id="MobiDB-lite"/>
    </source>
</evidence>
<dbReference type="GO" id="GO:0006261">
    <property type="term" value="P:DNA-templated DNA replication"/>
    <property type="evidence" value="ECO:0007669"/>
    <property type="project" value="InterPro"/>
</dbReference>
<evidence type="ECO:0000259" key="8">
    <source>
        <dbReference type="PROSITE" id="PS50118"/>
    </source>
</evidence>
<dbReference type="Pfam" id="PF24817">
    <property type="entry name" value="WD40_WDHD1_1st"/>
    <property type="match status" value="1"/>
</dbReference>
<dbReference type="Gene3D" id="1.10.30.10">
    <property type="entry name" value="High mobility group box domain"/>
    <property type="match status" value="1"/>
</dbReference>
<feature type="region of interest" description="Disordered" evidence="7">
    <location>
        <begin position="997"/>
        <end position="1051"/>
    </location>
</feature>
<proteinExistence type="predicted"/>
<gene>
    <name evidence="10" type="primary">LOC106079003</name>
</gene>
<feature type="region of interest" description="Disordered" evidence="7">
    <location>
        <begin position="779"/>
        <end position="833"/>
    </location>
</feature>
<dbReference type="InterPro" id="IPR036322">
    <property type="entry name" value="WD40_repeat_dom_sf"/>
</dbReference>
<sequence>MKSLKLAHNDGHTDVCYDSSGSFILTCGSDGKVCIWEGKDDTDTSSVNLGDKIFAIAFQGGRFFAATEENTIRIHTFPDGVSDGMVTRFTAPCRHFVVSDDGSMLVAGADDFKIKVISMEENECICLYSEHQAPILSVSIDPTKEFIASSSCDGTVKVWHVIDGTTEKTLNLLSKCSDPGQAKSLCRMCWSTDGEFLLIPVGNEIQVYLNSSWEIVKKLSHPNITDTINVMIMCPDGKHIAVGCSNGDIGIFELQSGKLIDKHSHPKHLPITSLAWNPNSWSELAFCDNVGQLGFLELVMADKKEQAPKVTNGTSIFDDADDDALMTASGHVAPRDDIDKYLEDDDNSIDIGSIKRSLNLDNEDENSVAASRDGDDNKIAPAPVFTLPPDLFKPTPPQPPFQPGSTPEHLSSRFMMWNNVGIIRQYVSEEENSIDIEFHDTTTHHALHIDNKSEYVLADLSTQAVLLASKEEDDTCSKLFCMHFGSWDTHKEWFYTMPMGEEIKAITATDTWVAVATELRNIRIFSIGGLQRQVFSIPGNVVALASHGNQLVVVYHKGMGLPGDQHLGVSVICVHGRSRKMLINGDSLPLSPKSKLSWIGFSEEGSVFYMDVDGVVRMLNRQFAYTWSPVANTKQHVKGKSDHYWLVGVSERLQQIRCVPCKGSRFPATLPRPALAVLPFQLPLCEPESEKSQYEESYQRSYLFAKSLSDYGMDSEDVNKQYRESLIKLFAFAAKASRDFRALEVCDMMEDQSLLHLAATYATRLKRIQLAERVSEIMQRRQEEEEENEDDGDERNIHFSQSLRSKGNTVNSDEENDNVNMTSEYDESTTPDVKRILNGPMLKTHTEKENHKVQEKTTPRYNPFKISRSDSSEKRSIKGTQVFDKIEKVTPKSSGIIAPLPVSIKKSTKKPSSGQAKLSMFNTKTEKLSSKTNEDRAVNAKSQHSNSQETSEGPVFKKKISAFSLWFEEVKPELQEEQPDLSLDDVSQLATERFRNLPKEEREVWVQKAKSSSECGNVKKRKLSENDTDPSQETKAPQHATAKLAKFAKCD</sequence>
<evidence type="ECO:0000256" key="4">
    <source>
        <dbReference type="ARBA" id="ARBA00023242"/>
    </source>
</evidence>
<feature type="compositionally biased region" description="Polar residues" evidence="7">
    <location>
        <begin position="910"/>
        <end position="923"/>
    </location>
</feature>
<dbReference type="InterPro" id="IPR036910">
    <property type="entry name" value="HMG_box_dom_sf"/>
</dbReference>
<feature type="compositionally biased region" description="Acidic residues" evidence="7">
    <location>
        <begin position="784"/>
        <end position="793"/>
    </location>
</feature>
<dbReference type="OrthoDB" id="427368at2759"/>
<organism evidence="9 10">
    <name type="scientific">Biomphalaria glabrata</name>
    <name type="common">Bloodfluke planorb</name>
    <name type="synonym">Freshwater snail</name>
    <dbReference type="NCBI Taxonomy" id="6526"/>
    <lineage>
        <taxon>Eukaryota</taxon>
        <taxon>Metazoa</taxon>
        <taxon>Spiralia</taxon>
        <taxon>Lophotrochozoa</taxon>
        <taxon>Mollusca</taxon>
        <taxon>Gastropoda</taxon>
        <taxon>Heterobranchia</taxon>
        <taxon>Euthyneura</taxon>
        <taxon>Panpulmonata</taxon>
        <taxon>Hygrophila</taxon>
        <taxon>Lymnaeoidea</taxon>
        <taxon>Planorbidae</taxon>
        <taxon>Biomphalaria</taxon>
    </lineage>
</organism>
<keyword evidence="2 5" id="KW-0853">WD repeat</keyword>
<dbReference type="Gene3D" id="2.130.10.10">
    <property type="entry name" value="YVTN repeat-like/Quinoprotein amine dehydrogenase"/>
    <property type="match status" value="3"/>
</dbReference>
<keyword evidence="6" id="KW-0238">DNA-binding</keyword>
<keyword evidence="3" id="KW-0677">Repeat</keyword>
<dbReference type="InterPro" id="IPR001680">
    <property type="entry name" value="WD40_rpt"/>
</dbReference>
<dbReference type="SMART" id="SM00398">
    <property type="entry name" value="HMG"/>
    <property type="match status" value="1"/>
</dbReference>
<keyword evidence="9" id="KW-1185">Reference proteome</keyword>
<dbReference type="SUPFAM" id="SSF50978">
    <property type="entry name" value="WD40 repeat-like"/>
    <property type="match status" value="1"/>
</dbReference>
<dbReference type="GO" id="GO:0003677">
    <property type="term" value="F:DNA binding"/>
    <property type="evidence" value="ECO:0007669"/>
    <property type="project" value="UniProtKB-UniRule"/>
</dbReference>